<evidence type="ECO:0000313" key="2">
    <source>
        <dbReference type="Proteomes" id="UP000712600"/>
    </source>
</evidence>
<name>A0A8S9RXH9_BRACR</name>
<dbReference type="AlphaFoldDB" id="A0A8S9RXH9"/>
<reference evidence="1" key="1">
    <citation type="submission" date="2019-12" db="EMBL/GenBank/DDBJ databases">
        <title>Genome sequencing and annotation of Brassica cretica.</title>
        <authorList>
            <person name="Studholme D.J."/>
            <person name="Sarris P."/>
        </authorList>
    </citation>
    <scope>NUCLEOTIDE SEQUENCE</scope>
    <source>
        <strain evidence="1">PFS-109/04</strain>
        <tissue evidence="1">Leaf</tissue>
    </source>
</reference>
<sequence length="132" mass="14357">MEKVVRVEDVVVDTVVQAVVDMREVVVEDVRMDTVEVRCGSHPESSSSLPLQRKSSILHIWRQGSVHGKSGEGGGRGRGYRSAGGCGYGRGCGGRREDGYSGGPLRQPSGVFVVAFVAEKKLYFTHMVLPFF</sequence>
<proteinExistence type="predicted"/>
<organism evidence="1 2">
    <name type="scientific">Brassica cretica</name>
    <name type="common">Mustard</name>
    <dbReference type="NCBI Taxonomy" id="69181"/>
    <lineage>
        <taxon>Eukaryota</taxon>
        <taxon>Viridiplantae</taxon>
        <taxon>Streptophyta</taxon>
        <taxon>Embryophyta</taxon>
        <taxon>Tracheophyta</taxon>
        <taxon>Spermatophyta</taxon>
        <taxon>Magnoliopsida</taxon>
        <taxon>eudicotyledons</taxon>
        <taxon>Gunneridae</taxon>
        <taxon>Pentapetalae</taxon>
        <taxon>rosids</taxon>
        <taxon>malvids</taxon>
        <taxon>Brassicales</taxon>
        <taxon>Brassicaceae</taxon>
        <taxon>Brassiceae</taxon>
        <taxon>Brassica</taxon>
    </lineage>
</organism>
<gene>
    <name evidence="1" type="ORF">F2Q69_00027243</name>
</gene>
<protein>
    <submittedName>
        <fullName evidence="1">Uncharacterized protein</fullName>
    </submittedName>
</protein>
<dbReference type="EMBL" id="QGKX02000088">
    <property type="protein sequence ID" value="KAF3586041.1"/>
    <property type="molecule type" value="Genomic_DNA"/>
</dbReference>
<accession>A0A8S9RXH9</accession>
<evidence type="ECO:0000313" key="1">
    <source>
        <dbReference type="EMBL" id="KAF3586041.1"/>
    </source>
</evidence>
<comment type="caution">
    <text evidence="1">The sequence shown here is derived from an EMBL/GenBank/DDBJ whole genome shotgun (WGS) entry which is preliminary data.</text>
</comment>
<dbReference type="Proteomes" id="UP000712600">
    <property type="component" value="Unassembled WGS sequence"/>
</dbReference>